<dbReference type="InterPro" id="IPR025155">
    <property type="entry name" value="WxxW_domain"/>
</dbReference>
<name>A0ABP0FWF5_CLALP</name>
<dbReference type="EMBL" id="CAWYQH010000096">
    <property type="protein sequence ID" value="CAK8683037.1"/>
    <property type="molecule type" value="Genomic_DNA"/>
</dbReference>
<dbReference type="PANTHER" id="PTHR15031">
    <property type="entry name" value="CARTILAGE INTERMEDIATE LAYER PROTEIN CLIP"/>
    <property type="match status" value="1"/>
</dbReference>
<dbReference type="PANTHER" id="PTHR15031:SF4">
    <property type="entry name" value="CARTILAGE INTERMEDIATE LAYER PROTEIN 1"/>
    <property type="match status" value="1"/>
</dbReference>
<accession>A0ABP0FWF5</accession>
<dbReference type="Proteomes" id="UP001642483">
    <property type="component" value="Unassembled WGS sequence"/>
</dbReference>
<keyword evidence="2" id="KW-0964">Secreted</keyword>
<evidence type="ECO:0000313" key="7">
    <source>
        <dbReference type="Proteomes" id="UP001642483"/>
    </source>
</evidence>
<evidence type="ECO:0000256" key="4">
    <source>
        <dbReference type="ARBA" id="ARBA00023180"/>
    </source>
</evidence>
<proteinExistence type="predicted"/>
<keyword evidence="3" id="KW-0732">Signal</keyword>
<keyword evidence="4" id="KW-0325">Glycoprotein</keyword>
<dbReference type="Pfam" id="PF13330">
    <property type="entry name" value="Mucin2_WxxW"/>
    <property type="match status" value="1"/>
</dbReference>
<feature type="domain" description="WxxW" evidence="5">
    <location>
        <begin position="28"/>
        <end position="110"/>
    </location>
</feature>
<evidence type="ECO:0000259" key="5">
    <source>
        <dbReference type="Pfam" id="PF13330"/>
    </source>
</evidence>
<reference evidence="6 7" key="1">
    <citation type="submission" date="2024-02" db="EMBL/GenBank/DDBJ databases">
        <authorList>
            <person name="Daric V."/>
            <person name="Darras S."/>
        </authorList>
    </citation>
    <scope>NUCLEOTIDE SEQUENCE [LARGE SCALE GENOMIC DNA]</scope>
</reference>
<keyword evidence="7" id="KW-1185">Reference proteome</keyword>
<protein>
    <recommendedName>
        <fullName evidence="5">WxxW domain-containing protein</fullName>
    </recommendedName>
</protein>
<comment type="caution">
    <text evidence="6">The sequence shown here is derived from an EMBL/GenBank/DDBJ whole genome shotgun (WGS) entry which is preliminary data.</text>
</comment>
<organism evidence="6 7">
    <name type="scientific">Clavelina lepadiformis</name>
    <name type="common">Light-bulb sea squirt</name>
    <name type="synonym">Ascidia lepadiformis</name>
    <dbReference type="NCBI Taxonomy" id="159417"/>
    <lineage>
        <taxon>Eukaryota</taxon>
        <taxon>Metazoa</taxon>
        <taxon>Chordata</taxon>
        <taxon>Tunicata</taxon>
        <taxon>Ascidiacea</taxon>
        <taxon>Aplousobranchia</taxon>
        <taxon>Clavelinidae</taxon>
        <taxon>Clavelina</taxon>
    </lineage>
</organism>
<gene>
    <name evidence="6" type="ORF">CVLEPA_LOCUS14153</name>
</gene>
<evidence type="ECO:0000256" key="1">
    <source>
        <dbReference type="ARBA" id="ARBA00004613"/>
    </source>
</evidence>
<sequence>MAKCELNHYNGDQLQGTQPRQLAGAVRSEYFDESDPKGRFGEFEVLSEIRRKNPGSVCSSPTAVGAKLLSGQPYLAGGENLQLDPSSGLVCFSAFQSDRRCNDYKVRFCCPDTIGKCEHGHKWTKWQDKKWRYGDDETFKKSMTMAYAAFVSNRDSCIVDQ</sequence>
<evidence type="ECO:0000313" key="6">
    <source>
        <dbReference type="EMBL" id="CAK8683037.1"/>
    </source>
</evidence>
<comment type="subcellular location">
    <subcellularLocation>
        <location evidence="1">Secreted</location>
    </subcellularLocation>
</comment>
<dbReference type="InterPro" id="IPR039675">
    <property type="entry name" value="CILP1/CILP2"/>
</dbReference>
<evidence type="ECO:0000256" key="2">
    <source>
        <dbReference type="ARBA" id="ARBA00022525"/>
    </source>
</evidence>
<evidence type="ECO:0000256" key="3">
    <source>
        <dbReference type="ARBA" id="ARBA00022729"/>
    </source>
</evidence>